<protein>
    <submittedName>
        <fullName evidence="1">Uncharacterized protein</fullName>
    </submittedName>
</protein>
<dbReference type="EMBL" id="JADWOX010000001">
    <property type="protein sequence ID" value="MBI1682519.1"/>
    <property type="molecule type" value="Genomic_DNA"/>
</dbReference>
<evidence type="ECO:0000313" key="1">
    <source>
        <dbReference type="EMBL" id="MBI1682519.1"/>
    </source>
</evidence>
<gene>
    <name evidence="1" type="ORF">I4Q42_02435</name>
</gene>
<proteinExistence type="predicted"/>
<name>A0ABS0SSE8_9CAUL</name>
<reference evidence="1 2" key="1">
    <citation type="submission" date="2020-11" db="EMBL/GenBank/DDBJ databases">
        <title>genome sequence of strain KACC 18849.</title>
        <authorList>
            <person name="Gao J."/>
            <person name="Zhang X."/>
        </authorList>
    </citation>
    <scope>NUCLEOTIDE SEQUENCE [LARGE SCALE GENOMIC DNA]</scope>
    <source>
        <strain evidence="1 2">KACC 18849</strain>
    </source>
</reference>
<accession>A0ABS0SSE8</accession>
<organism evidence="1 2">
    <name type="scientific">Caulobacter hibisci</name>
    <dbReference type="NCBI Taxonomy" id="2035993"/>
    <lineage>
        <taxon>Bacteria</taxon>
        <taxon>Pseudomonadati</taxon>
        <taxon>Pseudomonadota</taxon>
        <taxon>Alphaproteobacteria</taxon>
        <taxon>Caulobacterales</taxon>
        <taxon>Caulobacteraceae</taxon>
        <taxon>Caulobacter</taxon>
    </lineage>
</organism>
<dbReference type="RefSeq" id="WP_198574462.1">
    <property type="nucleotide sequence ID" value="NZ_JADWOX010000001.1"/>
</dbReference>
<evidence type="ECO:0000313" key="2">
    <source>
        <dbReference type="Proteomes" id="UP000639859"/>
    </source>
</evidence>
<keyword evidence="2" id="KW-1185">Reference proteome</keyword>
<sequence>MLVLVAAMFLQASSPPPPPSPPESHCFVREQTNGHVFVRYLGDRACVDFAPARTISGVWIDQFEGSSFYEGATSLSDIAGRKHTTWLTLDAQTELPAGFVRKRPTARAYRLTFVGRNARDMDRLPLEGYGHFGVSPGLVLVDRLTVWEDLGPAPGR</sequence>
<dbReference type="Proteomes" id="UP000639859">
    <property type="component" value="Unassembled WGS sequence"/>
</dbReference>
<comment type="caution">
    <text evidence="1">The sequence shown here is derived from an EMBL/GenBank/DDBJ whole genome shotgun (WGS) entry which is preliminary data.</text>
</comment>